<keyword evidence="3 9" id="KW-0479">Metal-binding</keyword>
<comment type="function">
    <text evidence="9">Reversible hydration of carbon dioxide.</text>
</comment>
<evidence type="ECO:0000256" key="8">
    <source>
        <dbReference type="ARBA" id="ARBA00048348"/>
    </source>
</evidence>
<dbReference type="SMART" id="SM01057">
    <property type="entry name" value="Carb_anhydrase"/>
    <property type="match status" value="1"/>
</dbReference>
<evidence type="ECO:0000256" key="4">
    <source>
        <dbReference type="ARBA" id="ARBA00022729"/>
    </source>
</evidence>
<comment type="cofactor">
    <cofactor evidence="1 9">
        <name>Zn(2+)</name>
        <dbReference type="ChEBI" id="CHEBI:29105"/>
    </cofactor>
</comment>
<dbReference type="PROSITE" id="PS00162">
    <property type="entry name" value="ALPHA_CA_1"/>
    <property type="match status" value="1"/>
</dbReference>
<feature type="domain" description="Alpha-carbonic anhydrase" evidence="10">
    <location>
        <begin position="36"/>
        <end position="270"/>
    </location>
</feature>
<evidence type="ECO:0000313" key="11">
    <source>
        <dbReference type="EMBL" id="KAG6501558.1"/>
    </source>
</evidence>
<protein>
    <recommendedName>
        <fullName evidence="2 9">Carbonic anhydrase</fullName>
        <ecNumber evidence="2 9">4.2.1.1</ecNumber>
    </recommendedName>
</protein>
<dbReference type="GO" id="GO:0004089">
    <property type="term" value="F:carbonate dehydratase activity"/>
    <property type="evidence" value="ECO:0007669"/>
    <property type="project" value="UniProtKB-UniRule"/>
</dbReference>
<evidence type="ECO:0000256" key="2">
    <source>
        <dbReference type="ARBA" id="ARBA00012925"/>
    </source>
</evidence>
<dbReference type="AlphaFoldDB" id="A0A8J5G706"/>
<comment type="similarity">
    <text evidence="9">Belongs to the alpha-carbonic anhydrase family.</text>
</comment>
<evidence type="ECO:0000256" key="1">
    <source>
        <dbReference type="ARBA" id="ARBA00001947"/>
    </source>
</evidence>
<keyword evidence="5 9" id="KW-0862">Zinc</keyword>
<proteinExistence type="inferred from homology"/>
<dbReference type="PANTHER" id="PTHR18952">
    <property type="entry name" value="CARBONIC ANHYDRASE"/>
    <property type="match status" value="1"/>
</dbReference>
<dbReference type="Pfam" id="PF00194">
    <property type="entry name" value="Carb_anhydrase"/>
    <property type="match status" value="1"/>
</dbReference>
<feature type="chain" id="PRO_5035490361" description="Carbonic anhydrase" evidence="9">
    <location>
        <begin position="30"/>
        <end position="281"/>
    </location>
</feature>
<evidence type="ECO:0000313" key="12">
    <source>
        <dbReference type="Proteomes" id="UP000734854"/>
    </source>
</evidence>
<evidence type="ECO:0000256" key="6">
    <source>
        <dbReference type="ARBA" id="ARBA00023180"/>
    </source>
</evidence>
<dbReference type="InterPro" id="IPR018338">
    <property type="entry name" value="Carbonic_anhydrase_a-class_CS"/>
</dbReference>
<sequence length="281" mass="32247">MLEMRQVEGFLFSALFLVLLVPWSHFATAQEVEDEREFSYVVGSPNGPDHWGEIHQEWALCNNGDMQSPIDLLHERVHVVPGLGRIQRSYRASNATLRNRGHDIMLEWEEGAGTIHINGTDYELRQCHWHSPSEHSINGKRFAMELHMVHVSADQRVAVVGIMYTIGRPDTFLSELMEDIEEIADIREGERAVGLMDPRHIELGSRKYYRYMGSLTTPPCDQGVVWTISGKIRTVSKEQTALLRQAVHDEAEENARPVQPINGREIQFYTPWDRKNVEVHP</sequence>
<dbReference type="OrthoDB" id="429145at2759"/>
<dbReference type="InterPro" id="IPR041891">
    <property type="entry name" value="Alpha_CA_prokaryot-like"/>
</dbReference>
<dbReference type="Proteomes" id="UP000734854">
    <property type="component" value="Unassembled WGS sequence"/>
</dbReference>
<accession>A0A8J5G706</accession>
<dbReference type="InterPro" id="IPR001148">
    <property type="entry name" value="CA_dom"/>
</dbReference>
<comment type="catalytic activity">
    <reaction evidence="8 9">
        <text>hydrogencarbonate + H(+) = CO2 + H2O</text>
        <dbReference type="Rhea" id="RHEA:10748"/>
        <dbReference type="ChEBI" id="CHEBI:15377"/>
        <dbReference type="ChEBI" id="CHEBI:15378"/>
        <dbReference type="ChEBI" id="CHEBI:16526"/>
        <dbReference type="ChEBI" id="CHEBI:17544"/>
        <dbReference type="EC" id="4.2.1.1"/>
    </reaction>
</comment>
<dbReference type="PANTHER" id="PTHR18952:SF208">
    <property type="entry name" value="CARBONIC ANHYDRASE XA-RELATED"/>
    <property type="match status" value="1"/>
</dbReference>
<organism evidence="11 12">
    <name type="scientific">Zingiber officinale</name>
    <name type="common">Ginger</name>
    <name type="synonym">Amomum zingiber</name>
    <dbReference type="NCBI Taxonomy" id="94328"/>
    <lineage>
        <taxon>Eukaryota</taxon>
        <taxon>Viridiplantae</taxon>
        <taxon>Streptophyta</taxon>
        <taxon>Embryophyta</taxon>
        <taxon>Tracheophyta</taxon>
        <taxon>Spermatophyta</taxon>
        <taxon>Magnoliopsida</taxon>
        <taxon>Liliopsida</taxon>
        <taxon>Zingiberales</taxon>
        <taxon>Zingiberaceae</taxon>
        <taxon>Zingiber</taxon>
    </lineage>
</organism>
<dbReference type="GO" id="GO:0006730">
    <property type="term" value="P:one-carbon metabolic process"/>
    <property type="evidence" value="ECO:0007669"/>
    <property type="project" value="TreeGrafter"/>
</dbReference>
<keyword evidence="4 9" id="KW-0732">Signal</keyword>
<gene>
    <name evidence="11" type="ORF">ZIOFF_041439</name>
</gene>
<keyword evidence="7 9" id="KW-0456">Lyase</keyword>
<feature type="signal peptide" evidence="9">
    <location>
        <begin position="1"/>
        <end position="29"/>
    </location>
</feature>
<evidence type="ECO:0000259" key="10">
    <source>
        <dbReference type="PROSITE" id="PS51144"/>
    </source>
</evidence>
<evidence type="ECO:0000256" key="7">
    <source>
        <dbReference type="ARBA" id="ARBA00023239"/>
    </source>
</evidence>
<keyword evidence="6" id="KW-0325">Glycoprotein</keyword>
<dbReference type="EC" id="4.2.1.1" evidence="2 9"/>
<dbReference type="CDD" id="cd03124">
    <property type="entry name" value="alpha_CA_prokaryotic_like"/>
    <property type="match status" value="1"/>
</dbReference>
<dbReference type="InterPro" id="IPR023561">
    <property type="entry name" value="Carbonic_anhydrase_a-class"/>
</dbReference>
<reference evidence="11 12" key="1">
    <citation type="submission" date="2020-08" db="EMBL/GenBank/DDBJ databases">
        <title>Plant Genome Project.</title>
        <authorList>
            <person name="Zhang R.-G."/>
        </authorList>
    </citation>
    <scope>NUCLEOTIDE SEQUENCE [LARGE SCALE GENOMIC DNA]</scope>
    <source>
        <tissue evidence="11">Rhizome</tissue>
    </source>
</reference>
<comment type="caution">
    <text evidence="11">The sequence shown here is derived from an EMBL/GenBank/DDBJ whole genome shotgun (WGS) entry which is preliminary data.</text>
</comment>
<dbReference type="GO" id="GO:0008270">
    <property type="term" value="F:zinc ion binding"/>
    <property type="evidence" value="ECO:0007669"/>
    <property type="project" value="UniProtKB-UniRule"/>
</dbReference>
<name>A0A8J5G706_ZINOF</name>
<dbReference type="PROSITE" id="PS51144">
    <property type="entry name" value="ALPHA_CA_2"/>
    <property type="match status" value="1"/>
</dbReference>
<evidence type="ECO:0000256" key="3">
    <source>
        <dbReference type="ARBA" id="ARBA00022723"/>
    </source>
</evidence>
<dbReference type="EMBL" id="JACMSC010000011">
    <property type="protein sequence ID" value="KAG6501558.1"/>
    <property type="molecule type" value="Genomic_DNA"/>
</dbReference>
<evidence type="ECO:0000256" key="5">
    <source>
        <dbReference type="ARBA" id="ARBA00022833"/>
    </source>
</evidence>
<keyword evidence="12" id="KW-1185">Reference proteome</keyword>
<evidence type="ECO:0000256" key="9">
    <source>
        <dbReference type="RuleBase" id="RU367011"/>
    </source>
</evidence>
<dbReference type="FunFam" id="3.10.200.10:FF:000007">
    <property type="entry name" value="Alpha carbonic anhydrase 3"/>
    <property type="match status" value="1"/>
</dbReference>